<feature type="transmembrane region" description="Helical" evidence="2">
    <location>
        <begin position="109"/>
        <end position="130"/>
    </location>
</feature>
<reference evidence="3 4" key="1">
    <citation type="submission" date="2021-01" db="EMBL/GenBank/DDBJ databases">
        <title>Whole genome shotgun sequence of Plantactinospora mayteni NBRC 109088.</title>
        <authorList>
            <person name="Komaki H."/>
            <person name="Tamura T."/>
        </authorList>
    </citation>
    <scope>NUCLEOTIDE SEQUENCE [LARGE SCALE GENOMIC DNA]</scope>
    <source>
        <strain evidence="3 4">NBRC 109088</strain>
    </source>
</reference>
<feature type="transmembrane region" description="Helical" evidence="2">
    <location>
        <begin position="171"/>
        <end position="191"/>
    </location>
</feature>
<feature type="transmembrane region" description="Helical" evidence="2">
    <location>
        <begin position="53"/>
        <end position="73"/>
    </location>
</feature>
<evidence type="ECO:0000313" key="3">
    <source>
        <dbReference type="EMBL" id="GIG98470.1"/>
    </source>
</evidence>
<keyword evidence="2" id="KW-0472">Membrane</keyword>
<gene>
    <name evidence="3" type="ORF">Pma05_50430</name>
</gene>
<keyword evidence="2" id="KW-1133">Transmembrane helix</keyword>
<accession>A0ABQ4EUZ2</accession>
<feature type="transmembrane region" description="Helical" evidence="2">
    <location>
        <begin position="80"/>
        <end position="97"/>
    </location>
</feature>
<proteinExistence type="predicted"/>
<sequence>MPAVPWWAVFSAATLPVLLVIGWTSAAVRQPPGYDPWADTVSALSSYGMLDRQILVGCLAGLGVAHLVTAIGLRPVRTAARVVYGLGGVATILVAAVPKTDGQTPRVHGISAVVAFVALAAWPALATLPVPGRGRSGHRQGASRQDRPGGTAPRRSPADQAADRPWVLRPAVGGAASLVMLGLGLWLALQLPDGGSAGLAERLIAGTEALWPLIVVSVLFRWTRRRPTTAPG</sequence>
<dbReference type="EMBL" id="BONX01000035">
    <property type="protein sequence ID" value="GIG98470.1"/>
    <property type="molecule type" value="Genomic_DNA"/>
</dbReference>
<organism evidence="3 4">
    <name type="scientific">Plantactinospora mayteni</name>
    <dbReference type="NCBI Taxonomy" id="566021"/>
    <lineage>
        <taxon>Bacteria</taxon>
        <taxon>Bacillati</taxon>
        <taxon>Actinomycetota</taxon>
        <taxon>Actinomycetes</taxon>
        <taxon>Micromonosporales</taxon>
        <taxon>Micromonosporaceae</taxon>
        <taxon>Plantactinospora</taxon>
    </lineage>
</organism>
<keyword evidence="4" id="KW-1185">Reference proteome</keyword>
<evidence type="ECO:0008006" key="5">
    <source>
        <dbReference type="Google" id="ProtNLM"/>
    </source>
</evidence>
<keyword evidence="2" id="KW-0812">Transmembrane</keyword>
<evidence type="ECO:0000313" key="4">
    <source>
        <dbReference type="Proteomes" id="UP000621500"/>
    </source>
</evidence>
<feature type="transmembrane region" description="Helical" evidence="2">
    <location>
        <begin position="203"/>
        <end position="222"/>
    </location>
</feature>
<name>A0ABQ4EUZ2_9ACTN</name>
<dbReference type="Proteomes" id="UP000621500">
    <property type="component" value="Unassembled WGS sequence"/>
</dbReference>
<feature type="region of interest" description="Disordered" evidence="1">
    <location>
        <begin position="131"/>
        <end position="163"/>
    </location>
</feature>
<protein>
    <recommendedName>
        <fullName evidence="5">DUF998 domain-containing protein</fullName>
    </recommendedName>
</protein>
<dbReference type="Pfam" id="PF06197">
    <property type="entry name" value="DUF998"/>
    <property type="match status" value="1"/>
</dbReference>
<comment type="caution">
    <text evidence="3">The sequence shown here is derived from an EMBL/GenBank/DDBJ whole genome shotgun (WGS) entry which is preliminary data.</text>
</comment>
<evidence type="ECO:0000256" key="2">
    <source>
        <dbReference type="SAM" id="Phobius"/>
    </source>
</evidence>
<dbReference type="InterPro" id="IPR009339">
    <property type="entry name" value="DUF998"/>
</dbReference>
<evidence type="ECO:0000256" key="1">
    <source>
        <dbReference type="SAM" id="MobiDB-lite"/>
    </source>
</evidence>
<dbReference type="RefSeq" id="WP_203859912.1">
    <property type="nucleotide sequence ID" value="NZ_BAAAZQ010000041.1"/>
</dbReference>